<dbReference type="InterPro" id="IPR039426">
    <property type="entry name" value="TonB-dep_rcpt-like"/>
</dbReference>
<evidence type="ECO:0000313" key="10">
    <source>
        <dbReference type="Proteomes" id="UP001501081"/>
    </source>
</evidence>
<sequence length="1083" mass="119519">MKNMNMDIHPRKWNILLAVLTLLLIAFSFLSTYGQQTNLSTIKGHIRFSDLKVRATISTRFNGRTQSDEQGNFSLKISRLPDTLTVYAIGYQRQQLLVQTGNEEFAVEMTTDAFLLDSVQVNTGYQVSKANEINGNVSVISAAQLNERGGSNILERLLGQSTGLVANVGKSTGNVMNKTGLTVRGLGTINGPLDPLIIFDGFIYEGDINNINPNDIEQVSILKDASAASIWGARAGNGVIVITSKKGKFNQKTEINFSGSMLIRSLPDLYAMPQMSVSDYIDFERTLFSKGYYDTRINSTPYLPISPVVELLSKQRRGIISALDTENGISALKAIDSRENYIDEFYTHPLTVQYSLGIKGGSEKTNYFLSASVDNTKGETFAKTDKINVNFANTVKLGKLLSLNTKVYFTDIKSGSGRPAYNSQSTGGRALPYTSFRNADGSPAALDMNYRSVFTDTLGGGRYLDWKYYPAEDYMNSILTSSRQEIYFNGGLNYKVLKFLNASVSYQYQSQRDRADQYNNERSYTARNLVNSFSRLNRSTGVVTYNVPLGGTSSLSEALVSSYTLRGQLDLDRHFGKHHINAIAGLEMRQSHAESSRATRYGYNSDPLTYLGVDQVTYFANPATGGSAQIPSGISAGNTTYRFLSRYANAAYTFMDRYSLSASVRADGSNIFGASTNDKWKPLWSAGLGWLLSEEEFFKVSWLPRLKLKGSFGYSGNVDLTRTASAIGSYSVNNVSLLPFTRIATINNPSLRWEQLAQMSIGLDFTLKGQVLSGSVSYFRKRGSDLYGPALYDYTAWGGTGSLTRNVADMKGEGLEVDLHSINLSIEGFRWTTDAYLNYNESRTVKYLETPTSGLSVLIGGSNVITPVIGLPLYSVAAYKWAGLDASGNPMGYLNGVPSTDYNAIVREGASSGNNIRFIGSAIPVHYGSLVNNFSYKGFTLSVNLSYKAGYYARRTGLSYSSLVANGVGNADYESRWQKPGDERMTNVPSFVYPVNAARDGMYTNSEINIFKADNIRLDYLNLGYKFQPSISKNWLNNLELYGGVQNLGVIWKATSLKIDPDYLNNITPPKYFLFGIRGNFNL</sequence>
<dbReference type="InterPro" id="IPR023997">
    <property type="entry name" value="TonB-dep_OMP_SusC/RagA_CS"/>
</dbReference>
<dbReference type="Proteomes" id="UP001501081">
    <property type="component" value="Unassembled WGS sequence"/>
</dbReference>
<evidence type="ECO:0000256" key="7">
    <source>
        <dbReference type="PROSITE-ProRule" id="PRU01360"/>
    </source>
</evidence>
<dbReference type="SUPFAM" id="SSF56935">
    <property type="entry name" value="Porins"/>
    <property type="match status" value="1"/>
</dbReference>
<name>A0ABP7PY25_9SPHI</name>
<dbReference type="InterPro" id="IPR023996">
    <property type="entry name" value="TonB-dep_OMP_SusC/RagA"/>
</dbReference>
<dbReference type="InterPro" id="IPR012910">
    <property type="entry name" value="Plug_dom"/>
</dbReference>
<dbReference type="EMBL" id="BAABAK010000015">
    <property type="protein sequence ID" value="GAA3972548.1"/>
    <property type="molecule type" value="Genomic_DNA"/>
</dbReference>
<dbReference type="NCBIfam" id="TIGR04056">
    <property type="entry name" value="OMP_RagA_SusC"/>
    <property type="match status" value="1"/>
</dbReference>
<keyword evidence="5 7" id="KW-0472">Membrane</keyword>
<comment type="subcellular location">
    <subcellularLocation>
        <location evidence="1 7">Cell outer membrane</location>
        <topology evidence="1 7">Multi-pass membrane protein</topology>
    </subcellularLocation>
</comment>
<reference evidence="10" key="1">
    <citation type="journal article" date="2019" name="Int. J. Syst. Evol. Microbiol.">
        <title>The Global Catalogue of Microorganisms (GCM) 10K type strain sequencing project: providing services to taxonomists for standard genome sequencing and annotation.</title>
        <authorList>
            <consortium name="The Broad Institute Genomics Platform"/>
            <consortium name="The Broad Institute Genome Sequencing Center for Infectious Disease"/>
            <person name="Wu L."/>
            <person name="Ma J."/>
        </authorList>
    </citation>
    <scope>NUCLEOTIDE SEQUENCE [LARGE SCALE GENOMIC DNA]</scope>
    <source>
        <strain evidence="10">JCM 17338</strain>
    </source>
</reference>
<keyword evidence="6 7" id="KW-0998">Cell outer membrane</keyword>
<dbReference type="NCBIfam" id="TIGR04057">
    <property type="entry name" value="SusC_RagA_signa"/>
    <property type="match status" value="1"/>
</dbReference>
<accession>A0ABP7PY25</accession>
<organism evidence="9 10">
    <name type="scientific">Pedobacter ginsengiterrae</name>
    <dbReference type="NCBI Taxonomy" id="871696"/>
    <lineage>
        <taxon>Bacteria</taxon>
        <taxon>Pseudomonadati</taxon>
        <taxon>Bacteroidota</taxon>
        <taxon>Sphingobacteriia</taxon>
        <taxon>Sphingobacteriales</taxon>
        <taxon>Sphingobacteriaceae</taxon>
        <taxon>Pedobacter</taxon>
    </lineage>
</organism>
<dbReference type="Gene3D" id="2.40.170.20">
    <property type="entry name" value="TonB-dependent receptor, beta-barrel domain"/>
    <property type="match status" value="1"/>
</dbReference>
<comment type="caution">
    <text evidence="9">The sequence shown here is derived from an EMBL/GenBank/DDBJ whole genome shotgun (WGS) entry which is preliminary data.</text>
</comment>
<keyword evidence="4 7" id="KW-0812">Transmembrane</keyword>
<dbReference type="PROSITE" id="PS52016">
    <property type="entry name" value="TONB_DEPENDENT_REC_3"/>
    <property type="match status" value="1"/>
</dbReference>
<gene>
    <name evidence="9" type="ORF">GCM10022246_26060</name>
</gene>
<dbReference type="InterPro" id="IPR037066">
    <property type="entry name" value="Plug_dom_sf"/>
</dbReference>
<keyword evidence="3 7" id="KW-1134">Transmembrane beta strand</keyword>
<comment type="similarity">
    <text evidence="7">Belongs to the TonB-dependent receptor family.</text>
</comment>
<dbReference type="Gene3D" id="2.170.130.10">
    <property type="entry name" value="TonB-dependent receptor, plug domain"/>
    <property type="match status" value="1"/>
</dbReference>
<dbReference type="Pfam" id="PF07715">
    <property type="entry name" value="Plug"/>
    <property type="match status" value="1"/>
</dbReference>
<evidence type="ECO:0000313" key="9">
    <source>
        <dbReference type="EMBL" id="GAA3972548.1"/>
    </source>
</evidence>
<protein>
    <submittedName>
        <fullName evidence="9">SusC/RagA family TonB-linked outer membrane protein</fullName>
    </submittedName>
</protein>
<evidence type="ECO:0000256" key="4">
    <source>
        <dbReference type="ARBA" id="ARBA00022692"/>
    </source>
</evidence>
<evidence type="ECO:0000256" key="1">
    <source>
        <dbReference type="ARBA" id="ARBA00004571"/>
    </source>
</evidence>
<evidence type="ECO:0000256" key="2">
    <source>
        <dbReference type="ARBA" id="ARBA00022448"/>
    </source>
</evidence>
<evidence type="ECO:0000256" key="5">
    <source>
        <dbReference type="ARBA" id="ARBA00023136"/>
    </source>
</evidence>
<keyword evidence="10" id="KW-1185">Reference proteome</keyword>
<evidence type="ECO:0000256" key="6">
    <source>
        <dbReference type="ARBA" id="ARBA00023237"/>
    </source>
</evidence>
<feature type="domain" description="TonB-dependent receptor plug" evidence="8">
    <location>
        <begin position="131"/>
        <end position="239"/>
    </location>
</feature>
<keyword evidence="2 7" id="KW-0813">Transport</keyword>
<dbReference type="InterPro" id="IPR036942">
    <property type="entry name" value="Beta-barrel_TonB_sf"/>
</dbReference>
<evidence type="ECO:0000259" key="8">
    <source>
        <dbReference type="Pfam" id="PF07715"/>
    </source>
</evidence>
<dbReference type="RefSeq" id="WP_344767723.1">
    <property type="nucleotide sequence ID" value="NZ_BAABAK010000015.1"/>
</dbReference>
<evidence type="ECO:0000256" key="3">
    <source>
        <dbReference type="ARBA" id="ARBA00022452"/>
    </source>
</evidence>
<proteinExistence type="inferred from homology"/>